<dbReference type="InterPro" id="IPR019618">
    <property type="entry name" value="Spore_germination_GerPA"/>
</dbReference>
<dbReference type="AlphaFoldDB" id="A0A223KRH8"/>
<evidence type="ECO:0000313" key="1">
    <source>
        <dbReference type="EMBL" id="AST91958.1"/>
    </source>
</evidence>
<organism evidence="1 2">
    <name type="scientific">Sutcliffiella cohnii</name>
    <dbReference type="NCBI Taxonomy" id="33932"/>
    <lineage>
        <taxon>Bacteria</taxon>
        <taxon>Bacillati</taxon>
        <taxon>Bacillota</taxon>
        <taxon>Bacilli</taxon>
        <taxon>Bacillales</taxon>
        <taxon>Bacillaceae</taxon>
        <taxon>Sutcliffiella</taxon>
    </lineage>
</organism>
<evidence type="ECO:0008006" key="3">
    <source>
        <dbReference type="Google" id="ProtNLM"/>
    </source>
</evidence>
<gene>
    <name evidence="1" type="ORF">BC6307_12080</name>
</gene>
<dbReference type="RefSeq" id="WP_066416581.1">
    <property type="nucleotide sequence ID" value="NZ_CP018866.1"/>
</dbReference>
<proteinExistence type="predicted"/>
<accession>A0A223KRH8</accession>
<dbReference type="Pfam" id="PF10676">
    <property type="entry name" value="gerPA"/>
    <property type="match status" value="1"/>
</dbReference>
<evidence type="ECO:0000313" key="2">
    <source>
        <dbReference type="Proteomes" id="UP000215224"/>
    </source>
</evidence>
<dbReference type="Proteomes" id="UP000215224">
    <property type="component" value="Chromosome"/>
</dbReference>
<keyword evidence="2" id="KW-1185">Reference proteome</keyword>
<dbReference type="EMBL" id="CP018866">
    <property type="protein sequence ID" value="AST91958.1"/>
    <property type="molecule type" value="Genomic_DNA"/>
</dbReference>
<reference evidence="1 2" key="1">
    <citation type="submission" date="2016-12" db="EMBL/GenBank/DDBJ databases">
        <title>The whole genome sequencing and assembly of Bacillus cohnii DSM 6307T strain.</title>
        <authorList>
            <person name="Lee Y.-J."/>
            <person name="Yi H."/>
            <person name="Bahn Y.-S."/>
            <person name="Kim J.F."/>
            <person name="Lee D.-W."/>
        </authorList>
    </citation>
    <scope>NUCLEOTIDE SEQUENCE [LARGE SCALE GENOMIC DNA]</scope>
    <source>
        <strain evidence="1 2">DSM 6307</strain>
    </source>
</reference>
<name>A0A223KRH8_9BACI</name>
<dbReference type="KEGG" id="bcoh:BC6307_12080"/>
<sequence length="79" mass="8371">MACLINQIVIENVEGGIINFGNIFKVAPISIEDGIVGAGGSNSGDYINTHTKCSMVNVSRKSRSLTINEDSVSEVADQE</sequence>
<protein>
    <recommendedName>
        <fullName evidence="3">Spore germination protein</fullName>
    </recommendedName>
</protein>